<evidence type="ECO:0000313" key="2">
    <source>
        <dbReference type="Proteomes" id="UP000663440"/>
    </source>
</evidence>
<keyword evidence="2" id="KW-1185">Reference proteome</keyword>
<reference evidence="1 2" key="1">
    <citation type="submission" date="2021-03" db="EMBL/GenBank/DDBJ databases">
        <title>Flavobacterium kribbensis sp. nov, an endophytic bacteria, isolated from soybean.</title>
        <authorList>
            <person name="Lee J."/>
            <person name="Seo J."/>
        </authorList>
    </citation>
    <scope>NUCLEOTIDE SEQUENCE [LARGE SCALE GENOMIC DNA]</scope>
    <source>
        <strain evidence="1 2">BB8</strain>
    </source>
</reference>
<evidence type="ECO:0008006" key="3">
    <source>
        <dbReference type="Google" id="ProtNLM"/>
    </source>
</evidence>
<dbReference type="Proteomes" id="UP000663440">
    <property type="component" value="Chromosome"/>
</dbReference>
<organism evidence="1 2">
    <name type="scientific">Flavobacterium endoglycinae</name>
    <dbReference type="NCBI Taxonomy" id="2816357"/>
    <lineage>
        <taxon>Bacteria</taxon>
        <taxon>Pseudomonadati</taxon>
        <taxon>Bacteroidota</taxon>
        <taxon>Flavobacteriia</taxon>
        <taxon>Flavobacteriales</taxon>
        <taxon>Flavobacteriaceae</taxon>
        <taxon>Flavobacterium</taxon>
    </lineage>
</organism>
<dbReference type="RefSeq" id="WP_207296690.1">
    <property type="nucleotide sequence ID" value="NZ_CP071448.1"/>
</dbReference>
<accession>A0ABX7QG95</accession>
<sequence length="203" mass="24505">MERFQDENKFLGSFNDEIFVKCPNCESKASILKKPAEDCKCGKCKVMSFECKHCFTKPRQPIIKYVAYGKRYCINCRKSYEFESQAFKKKSLIYKTRCPHCNFQEEGKTKIKEIIEESKFEKGLMRERWYNLPLWFQKEFDNEIFWAYNLDHIYYLERYINAGLRERNSKVNYTSSLVARLPQFVKAAKNREKLLKILKKWKE</sequence>
<gene>
    <name evidence="1" type="ORF">J0383_01480</name>
</gene>
<evidence type="ECO:0000313" key="1">
    <source>
        <dbReference type="EMBL" id="QSW89498.1"/>
    </source>
</evidence>
<dbReference type="EMBL" id="CP071448">
    <property type="protein sequence ID" value="QSW89498.1"/>
    <property type="molecule type" value="Genomic_DNA"/>
</dbReference>
<protein>
    <recommendedName>
        <fullName evidence="3">Replication restart DNA helicase PriA</fullName>
    </recommendedName>
</protein>
<proteinExistence type="predicted"/>
<name>A0ABX7QG95_9FLAO</name>